<feature type="region of interest" description="Disordered" evidence="1">
    <location>
        <begin position="169"/>
        <end position="188"/>
    </location>
</feature>
<dbReference type="OrthoDB" id="5344815at2759"/>
<keyword evidence="2" id="KW-0812">Transmembrane</keyword>
<evidence type="ECO:0000256" key="2">
    <source>
        <dbReference type="SAM" id="Phobius"/>
    </source>
</evidence>
<keyword evidence="2" id="KW-1133">Transmembrane helix</keyword>
<reference evidence="3" key="1">
    <citation type="journal article" date="2021" name="Nat. Commun.">
        <title>Genetic determinants of endophytism in the Arabidopsis root mycobiome.</title>
        <authorList>
            <person name="Mesny F."/>
            <person name="Miyauchi S."/>
            <person name="Thiergart T."/>
            <person name="Pickel B."/>
            <person name="Atanasova L."/>
            <person name="Karlsson M."/>
            <person name="Huettel B."/>
            <person name="Barry K.W."/>
            <person name="Haridas S."/>
            <person name="Chen C."/>
            <person name="Bauer D."/>
            <person name="Andreopoulos W."/>
            <person name="Pangilinan J."/>
            <person name="LaButti K."/>
            <person name="Riley R."/>
            <person name="Lipzen A."/>
            <person name="Clum A."/>
            <person name="Drula E."/>
            <person name="Henrissat B."/>
            <person name="Kohler A."/>
            <person name="Grigoriev I.V."/>
            <person name="Martin F.M."/>
            <person name="Hacquard S."/>
        </authorList>
    </citation>
    <scope>NUCLEOTIDE SEQUENCE</scope>
    <source>
        <strain evidence="3">MPI-SDFR-AT-0120</strain>
    </source>
</reference>
<keyword evidence="4" id="KW-1185">Reference proteome</keyword>
<dbReference type="PANTHER" id="PTHR16861">
    <property type="entry name" value="GLYCOPROTEIN 38"/>
    <property type="match status" value="1"/>
</dbReference>
<name>A0A8K0QUR6_9PLEO</name>
<dbReference type="PANTHER" id="PTHR16861:SF4">
    <property type="entry name" value="SH3 DOMAIN PROTEIN (AFU_ORTHOLOGUE AFUA_1G13610)"/>
    <property type="match status" value="1"/>
</dbReference>
<dbReference type="EMBL" id="JAGMVJ010000022">
    <property type="protein sequence ID" value="KAH7073357.1"/>
    <property type="molecule type" value="Genomic_DNA"/>
</dbReference>
<feature type="region of interest" description="Disordered" evidence="1">
    <location>
        <begin position="263"/>
        <end position="320"/>
    </location>
</feature>
<dbReference type="Proteomes" id="UP000813461">
    <property type="component" value="Unassembled WGS sequence"/>
</dbReference>
<feature type="transmembrane region" description="Helical" evidence="2">
    <location>
        <begin position="228"/>
        <end position="255"/>
    </location>
</feature>
<evidence type="ECO:0008006" key="5">
    <source>
        <dbReference type="Google" id="ProtNLM"/>
    </source>
</evidence>
<keyword evidence="2" id="KW-0472">Membrane</keyword>
<dbReference type="SUPFAM" id="SSF50370">
    <property type="entry name" value="Ricin B-like lectins"/>
    <property type="match status" value="1"/>
</dbReference>
<proteinExistence type="predicted"/>
<evidence type="ECO:0000256" key="1">
    <source>
        <dbReference type="SAM" id="MobiDB-lite"/>
    </source>
</evidence>
<feature type="compositionally biased region" description="Basic and acidic residues" evidence="1">
    <location>
        <begin position="311"/>
        <end position="320"/>
    </location>
</feature>
<dbReference type="InterPro" id="IPR035992">
    <property type="entry name" value="Ricin_B-like_lectins"/>
</dbReference>
<dbReference type="CDD" id="cd12087">
    <property type="entry name" value="TM_EGFR-like"/>
    <property type="match status" value="1"/>
</dbReference>
<evidence type="ECO:0000313" key="3">
    <source>
        <dbReference type="EMBL" id="KAH7073357.1"/>
    </source>
</evidence>
<dbReference type="AlphaFoldDB" id="A0A8K0QUR6"/>
<feature type="region of interest" description="Disordered" evidence="1">
    <location>
        <begin position="204"/>
        <end position="227"/>
    </location>
</feature>
<sequence length="320" mass="33943">MTVVQRRQTRVDDSPAFDPSTYYTIRNVADQNFGLSSGQNMGPQGLVDLQAAGSLSSENWQILYQAGRYFIRNRDYGAGWQLGLTTGNISQPQLYPLSTGGKNLQWTITKVDLGWQLENGLLGAGPVMVLNPTGALPLMQLGGLNGIWNITSNPSASKDKPLTGVWTSSVSGFETPTPTPTPSSSLSLAISTQTGISSAATTSALLPSTTPNSNTNVSTPSSSSSSSLATGAIVGIVIGALALIIGVVLAVYFLIIKKKRNQRQQHGNPYEVHEDTAPPLTEKYAHRAELASPPVELASSNGDNVWNRAELSSEPHHAAK</sequence>
<comment type="caution">
    <text evidence="3">The sequence shown here is derived from an EMBL/GenBank/DDBJ whole genome shotgun (WGS) entry which is preliminary data.</text>
</comment>
<gene>
    <name evidence="3" type="ORF">FB567DRAFT_198107</name>
</gene>
<evidence type="ECO:0000313" key="4">
    <source>
        <dbReference type="Proteomes" id="UP000813461"/>
    </source>
</evidence>
<protein>
    <recommendedName>
        <fullName evidence="5">Ricin B lectin domain-containing protein</fullName>
    </recommendedName>
</protein>
<accession>A0A8K0QUR6</accession>
<organism evidence="3 4">
    <name type="scientific">Paraphoma chrysanthemicola</name>
    <dbReference type="NCBI Taxonomy" id="798071"/>
    <lineage>
        <taxon>Eukaryota</taxon>
        <taxon>Fungi</taxon>
        <taxon>Dikarya</taxon>
        <taxon>Ascomycota</taxon>
        <taxon>Pezizomycotina</taxon>
        <taxon>Dothideomycetes</taxon>
        <taxon>Pleosporomycetidae</taxon>
        <taxon>Pleosporales</taxon>
        <taxon>Pleosporineae</taxon>
        <taxon>Phaeosphaeriaceae</taxon>
        <taxon>Paraphoma</taxon>
    </lineage>
</organism>